<feature type="transmembrane region" description="Helical" evidence="1">
    <location>
        <begin position="147"/>
        <end position="170"/>
    </location>
</feature>
<dbReference type="Pfam" id="PF10067">
    <property type="entry name" value="DUF2306"/>
    <property type="match status" value="1"/>
</dbReference>
<gene>
    <name evidence="2" type="ORF">J2W69_000417</name>
</gene>
<feature type="transmembrane region" description="Helical" evidence="1">
    <location>
        <begin position="176"/>
        <end position="197"/>
    </location>
</feature>
<evidence type="ECO:0000256" key="1">
    <source>
        <dbReference type="SAM" id="Phobius"/>
    </source>
</evidence>
<reference evidence="2 3" key="1">
    <citation type="submission" date="2023-07" db="EMBL/GenBank/DDBJ databases">
        <title>Sorghum-associated microbial communities from plants grown in Nebraska, USA.</title>
        <authorList>
            <person name="Schachtman D."/>
        </authorList>
    </citation>
    <scope>NUCLEOTIDE SEQUENCE [LARGE SCALE GENOMIC DNA]</scope>
    <source>
        <strain evidence="2 3">4138</strain>
    </source>
</reference>
<comment type="caution">
    <text evidence="2">The sequence shown here is derived from an EMBL/GenBank/DDBJ whole genome shotgun (WGS) entry which is preliminary data.</text>
</comment>
<dbReference type="EMBL" id="JAVDWR010000001">
    <property type="protein sequence ID" value="MDR7119502.1"/>
    <property type="molecule type" value="Genomic_DNA"/>
</dbReference>
<keyword evidence="1" id="KW-0812">Transmembrane</keyword>
<keyword evidence="3" id="KW-1185">Reference proteome</keyword>
<feature type="transmembrane region" description="Helical" evidence="1">
    <location>
        <begin position="116"/>
        <end position="135"/>
    </location>
</feature>
<accession>A0ABU1VUY0</accession>
<evidence type="ECO:0000313" key="2">
    <source>
        <dbReference type="EMBL" id="MDR7119502.1"/>
    </source>
</evidence>
<sequence>MPGLLPSARHYRFKVVLLMFAFAVTAYSLGYHWIYSDSDEGFIAEFRILNPFLLYAHFVGGGLALSLGAIQLWTKRPSRLHRWLGRAYCLCVVAGAMGGVYLSFYSHLGAITGSGFFIAAVLWFCSTFIALRFVLARQFDAHRRWILRSFALSCAAISLRVLLPLLSLVFSFETSYALVAWLCWSINLVIIEIYLFYTLTRAKAPITGSLTL</sequence>
<feature type="transmembrane region" description="Helical" evidence="1">
    <location>
        <begin position="54"/>
        <end position="73"/>
    </location>
</feature>
<dbReference type="InterPro" id="IPR018750">
    <property type="entry name" value="DUF2306_membrane"/>
</dbReference>
<protein>
    <submittedName>
        <fullName evidence="2">Membrane protein</fullName>
    </submittedName>
</protein>
<feature type="transmembrane region" description="Helical" evidence="1">
    <location>
        <begin position="85"/>
        <end position="104"/>
    </location>
</feature>
<name>A0ABU1VUY0_9GAMM</name>
<feature type="transmembrane region" description="Helical" evidence="1">
    <location>
        <begin position="15"/>
        <end position="34"/>
    </location>
</feature>
<dbReference type="RefSeq" id="WP_310274078.1">
    <property type="nucleotide sequence ID" value="NZ_JAVDWR010000001.1"/>
</dbReference>
<dbReference type="Proteomes" id="UP001257909">
    <property type="component" value="Unassembled WGS sequence"/>
</dbReference>
<keyword evidence="1" id="KW-0472">Membrane</keyword>
<keyword evidence="1" id="KW-1133">Transmembrane helix</keyword>
<proteinExistence type="predicted"/>
<evidence type="ECO:0000313" key="3">
    <source>
        <dbReference type="Proteomes" id="UP001257909"/>
    </source>
</evidence>
<organism evidence="2 3">
    <name type="scientific">Rheinheimera soli</name>
    <dbReference type="NCBI Taxonomy" id="443616"/>
    <lineage>
        <taxon>Bacteria</taxon>
        <taxon>Pseudomonadati</taxon>
        <taxon>Pseudomonadota</taxon>
        <taxon>Gammaproteobacteria</taxon>
        <taxon>Chromatiales</taxon>
        <taxon>Chromatiaceae</taxon>
        <taxon>Rheinheimera</taxon>
    </lineage>
</organism>